<evidence type="ECO:0000256" key="5">
    <source>
        <dbReference type="ARBA" id="ARBA00023194"/>
    </source>
</evidence>
<dbReference type="InterPro" id="IPR013968">
    <property type="entry name" value="PKS_KR"/>
</dbReference>
<dbReference type="PROSITE" id="PS52004">
    <property type="entry name" value="KS3_2"/>
    <property type="match status" value="1"/>
</dbReference>
<dbReference type="PANTHER" id="PTHR43775">
    <property type="entry name" value="FATTY ACID SYNTHASE"/>
    <property type="match status" value="1"/>
</dbReference>
<feature type="region of interest" description="Disordered" evidence="9">
    <location>
        <begin position="2281"/>
        <end position="2300"/>
    </location>
</feature>
<keyword evidence="2" id="KW-0596">Phosphopantetheine</keyword>
<dbReference type="PROSITE" id="PS00012">
    <property type="entry name" value="PHOSPHOPANTETHEINE"/>
    <property type="match status" value="1"/>
</dbReference>
<dbReference type="PROSITE" id="PS52019">
    <property type="entry name" value="PKS_MFAS_DH"/>
    <property type="match status" value="1"/>
</dbReference>
<keyword evidence="5" id="KW-0045">Antibiotic biosynthesis</keyword>
<evidence type="ECO:0000313" key="14">
    <source>
        <dbReference type="Proteomes" id="UP000289482"/>
    </source>
</evidence>
<feature type="region of interest" description="Disordered" evidence="9">
    <location>
        <begin position="1555"/>
        <end position="1577"/>
    </location>
</feature>
<dbReference type="Pfam" id="PF16197">
    <property type="entry name" value="KAsynt_C_assoc"/>
    <property type="match status" value="1"/>
</dbReference>
<feature type="domain" description="Carrier" evidence="10">
    <location>
        <begin position="2315"/>
        <end position="2390"/>
    </location>
</feature>
<dbReference type="SMART" id="SM00826">
    <property type="entry name" value="PKS_DH"/>
    <property type="match status" value="1"/>
</dbReference>
<dbReference type="PANTHER" id="PTHR43775:SF51">
    <property type="entry name" value="INACTIVE PHENOLPHTHIOCEROL SYNTHESIS POLYKETIDE SYNTHASE TYPE I PKS1-RELATED"/>
    <property type="match status" value="1"/>
</dbReference>
<evidence type="ECO:0000256" key="2">
    <source>
        <dbReference type="ARBA" id="ARBA00022450"/>
    </source>
</evidence>
<dbReference type="GO" id="GO:0006633">
    <property type="term" value="P:fatty acid biosynthetic process"/>
    <property type="evidence" value="ECO:0007669"/>
    <property type="project" value="InterPro"/>
</dbReference>
<evidence type="ECO:0000256" key="6">
    <source>
        <dbReference type="ARBA" id="ARBA00023268"/>
    </source>
</evidence>
<dbReference type="CDD" id="cd00833">
    <property type="entry name" value="PKS"/>
    <property type="match status" value="1"/>
</dbReference>
<dbReference type="SUPFAM" id="SSF53901">
    <property type="entry name" value="Thiolase-like"/>
    <property type="match status" value="1"/>
</dbReference>
<keyword evidence="4" id="KW-0808">Transferase</keyword>
<protein>
    <submittedName>
        <fullName evidence="13">SDR family NAD(P)-dependent oxidoreductase</fullName>
    </submittedName>
</protein>
<dbReference type="SUPFAM" id="SSF51735">
    <property type="entry name" value="NAD(P)-binding Rossmann-fold domains"/>
    <property type="match status" value="2"/>
</dbReference>
<dbReference type="InterPro" id="IPR049552">
    <property type="entry name" value="PKS_DH_N"/>
</dbReference>
<keyword evidence="6" id="KW-0511">Multifunctional enzyme</keyword>
<dbReference type="InterPro" id="IPR014043">
    <property type="entry name" value="Acyl_transferase_dom"/>
</dbReference>
<dbReference type="InterPro" id="IPR016036">
    <property type="entry name" value="Malonyl_transacylase_ACP-bd"/>
</dbReference>
<evidence type="ECO:0000259" key="10">
    <source>
        <dbReference type="PROSITE" id="PS50075"/>
    </source>
</evidence>
<dbReference type="GO" id="GO:0004312">
    <property type="term" value="F:fatty acid synthase activity"/>
    <property type="evidence" value="ECO:0007669"/>
    <property type="project" value="TreeGrafter"/>
</dbReference>
<evidence type="ECO:0000256" key="8">
    <source>
        <dbReference type="PROSITE-ProRule" id="PRU01363"/>
    </source>
</evidence>
<evidence type="ECO:0000256" key="3">
    <source>
        <dbReference type="ARBA" id="ARBA00022553"/>
    </source>
</evidence>
<dbReference type="InterPro" id="IPR009081">
    <property type="entry name" value="PP-bd_ACP"/>
</dbReference>
<dbReference type="InterPro" id="IPR016035">
    <property type="entry name" value="Acyl_Trfase/lysoPLipase"/>
</dbReference>
<dbReference type="InterPro" id="IPR014031">
    <property type="entry name" value="Ketoacyl_synth_C"/>
</dbReference>
<dbReference type="SMART" id="SM00827">
    <property type="entry name" value="PKS_AT"/>
    <property type="match status" value="2"/>
</dbReference>
<gene>
    <name evidence="13" type="ORF">EST54_07910</name>
</gene>
<dbReference type="InterPro" id="IPR020806">
    <property type="entry name" value="PKS_PP-bd"/>
</dbReference>
<dbReference type="Pfam" id="PF22621">
    <property type="entry name" value="CurL-like_PKS_C"/>
    <property type="match status" value="1"/>
</dbReference>
<feature type="region of interest" description="C-terminal hotdog fold" evidence="8">
    <location>
        <begin position="1706"/>
        <end position="1841"/>
    </location>
</feature>
<dbReference type="Gene3D" id="1.10.1200.10">
    <property type="entry name" value="ACP-like"/>
    <property type="match status" value="2"/>
</dbReference>
<evidence type="ECO:0000259" key="11">
    <source>
        <dbReference type="PROSITE" id="PS52004"/>
    </source>
</evidence>
<name>A0A4Q1R646_9ACTN</name>
<dbReference type="FunFam" id="3.40.47.10:FF:000019">
    <property type="entry name" value="Polyketide synthase type I"/>
    <property type="match status" value="1"/>
</dbReference>
<feature type="region of interest" description="N-terminal hotdog fold" evidence="8">
    <location>
        <begin position="1568"/>
        <end position="1688"/>
    </location>
</feature>
<dbReference type="InterPro" id="IPR014030">
    <property type="entry name" value="Ketoacyl_synth_N"/>
</dbReference>
<evidence type="ECO:0000256" key="4">
    <source>
        <dbReference type="ARBA" id="ARBA00022679"/>
    </source>
</evidence>
<dbReference type="Pfam" id="PF00698">
    <property type="entry name" value="Acyl_transf_1"/>
    <property type="match status" value="2"/>
</dbReference>
<dbReference type="PROSITE" id="PS00606">
    <property type="entry name" value="KS3_1"/>
    <property type="match status" value="1"/>
</dbReference>
<comment type="caution">
    <text evidence="13">The sequence shown here is derived from an EMBL/GenBank/DDBJ whole genome shotgun (WGS) entry which is preliminary data.</text>
</comment>
<dbReference type="InterPro" id="IPR036291">
    <property type="entry name" value="NAD(P)-bd_dom_sf"/>
</dbReference>
<reference evidence="13 14" key="1">
    <citation type="submission" date="2019-01" db="EMBL/GenBank/DDBJ databases">
        <title>Draft genome sequences of the type strain Streptomyces sioyaensis DSM 40032 and its novel strain, TM32, a thermotolerant antibiotics-producing actinobacterium.</title>
        <authorList>
            <person name="Nakaew N."/>
            <person name="Lumyong S."/>
            <person name="Sloan W.T."/>
            <person name="Sungthong R."/>
        </authorList>
    </citation>
    <scope>NUCLEOTIDE SEQUENCE [LARGE SCALE GENOMIC DNA]</scope>
    <source>
        <strain evidence="13 14">DSM 40032</strain>
    </source>
</reference>
<feature type="active site" description="Proton acceptor; for dehydratase activity" evidence="8">
    <location>
        <position position="1600"/>
    </location>
</feature>
<dbReference type="FunFam" id="1.10.1200.10:FF:000007">
    <property type="entry name" value="Probable polyketide synthase pks17"/>
    <property type="match status" value="1"/>
</dbReference>
<dbReference type="SMART" id="SM00825">
    <property type="entry name" value="PKS_KS"/>
    <property type="match status" value="1"/>
</dbReference>
<dbReference type="Pfam" id="PF14765">
    <property type="entry name" value="PS-DH"/>
    <property type="match status" value="1"/>
</dbReference>
<dbReference type="InterPro" id="IPR020841">
    <property type="entry name" value="PKS_Beta-ketoAc_synthase_dom"/>
</dbReference>
<dbReference type="InterPro" id="IPR032821">
    <property type="entry name" value="PKS_assoc"/>
</dbReference>
<dbReference type="SUPFAM" id="SSF55048">
    <property type="entry name" value="Probable ACP-binding domain of malonyl-CoA ACP transacylase"/>
    <property type="match status" value="2"/>
</dbReference>
<dbReference type="Pfam" id="PF08659">
    <property type="entry name" value="KR"/>
    <property type="match status" value="1"/>
</dbReference>
<dbReference type="InterPro" id="IPR006162">
    <property type="entry name" value="Ppantetheine_attach_site"/>
</dbReference>
<dbReference type="InterPro" id="IPR057326">
    <property type="entry name" value="KR_dom"/>
</dbReference>
<feature type="active site" description="Proton donor; for dehydratase activity" evidence="8">
    <location>
        <position position="1764"/>
    </location>
</feature>
<keyword evidence="7" id="KW-0012">Acyltransferase</keyword>
<evidence type="ECO:0000313" key="13">
    <source>
        <dbReference type="EMBL" id="RXS68746.1"/>
    </source>
</evidence>
<dbReference type="Pfam" id="PF21089">
    <property type="entry name" value="PKS_DH_N"/>
    <property type="match status" value="1"/>
</dbReference>
<dbReference type="Gene3D" id="3.40.47.10">
    <property type="match status" value="1"/>
</dbReference>
<dbReference type="Proteomes" id="UP000289482">
    <property type="component" value="Unassembled WGS sequence"/>
</dbReference>
<dbReference type="SUPFAM" id="SSF52151">
    <property type="entry name" value="FabD/lysophospholipase-like"/>
    <property type="match status" value="2"/>
</dbReference>
<dbReference type="InterPro" id="IPR042104">
    <property type="entry name" value="PKS_dehydratase_sf"/>
</dbReference>
<dbReference type="SMART" id="SM00822">
    <property type="entry name" value="PKS_KR"/>
    <property type="match status" value="1"/>
</dbReference>
<organism evidence="13 14">
    <name type="scientific">Streptomyces sioyaensis</name>
    <dbReference type="NCBI Taxonomy" id="67364"/>
    <lineage>
        <taxon>Bacteria</taxon>
        <taxon>Bacillati</taxon>
        <taxon>Actinomycetota</taxon>
        <taxon>Actinomycetes</taxon>
        <taxon>Kitasatosporales</taxon>
        <taxon>Streptomycetaceae</taxon>
        <taxon>Streptomyces</taxon>
    </lineage>
</organism>
<dbReference type="InterPro" id="IPR049900">
    <property type="entry name" value="PKS_mFAS_DH"/>
</dbReference>
<dbReference type="InterPro" id="IPR036736">
    <property type="entry name" value="ACP-like_sf"/>
</dbReference>
<dbReference type="InterPro" id="IPR050091">
    <property type="entry name" value="PKS_NRPS_Biosynth_Enz"/>
</dbReference>
<dbReference type="InterPro" id="IPR020807">
    <property type="entry name" value="PKS_DH"/>
</dbReference>
<comment type="pathway">
    <text evidence="1">Antibiotic biosynthesis.</text>
</comment>
<dbReference type="Gene3D" id="3.10.129.110">
    <property type="entry name" value="Polyketide synthase dehydratase"/>
    <property type="match status" value="1"/>
</dbReference>
<dbReference type="Pfam" id="PF02801">
    <property type="entry name" value="Ketoacyl-synt_C"/>
    <property type="match status" value="1"/>
</dbReference>
<dbReference type="SMART" id="SM00823">
    <property type="entry name" value="PKS_PP"/>
    <property type="match status" value="2"/>
</dbReference>
<dbReference type="Gene3D" id="3.30.70.3290">
    <property type="match status" value="2"/>
</dbReference>
<dbReference type="Pfam" id="PF00109">
    <property type="entry name" value="ketoacyl-synt"/>
    <property type="match status" value="1"/>
</dbReference>
<dbReference type="Gene3D" id="3.40.50.720">
    <property type="entry name" value="NAD(P)-binding Rossmann-like Domain"/>
    <property type="match status" value="1"/>
</dbReference>
<proteinExistence type="predicted"/>
<dbReference type="GO" id="GO:0033068">
    <property type="term" value="P:macrolide biosynthetic process"/>
    <property type="evidence" value="ECO:0007669"/>
    <property type="project" value="UniProtKB-ARBA"/>
</dbReference>
<dbReference type="InterPro" id="IPR049551">
    <property type="entry name" value="PKS_DH_C"/>
</dbReference>
<dbReference type="Gene3D" id="3.40.366.10">
    <property type="entry name" value="Malonyl-Coenzyme A Acyl Carrier Protein, domain 2"/>
    <property type="match status" value="2"/>
</dbReference>
<accession>A0A4Q1R646</accession>
<dbReference type="InterPro" id="IPR018201">
    <property type="entry name" value="Ketoacyl_synth_AS"/>
</dbReference>
<keyword evidence="3" id="KW-0597">Phosphoprotein</keyword>
<dbReference type="InterPro" id="IPR016039">
    <property type="entry name" value="Thiolase-like"/>
</dbReference>
<evidence type="ECO:0000256" key="1">
    <source>
        <dbReference type="ARBA" id="ARBA00004792"/>
    </source>
</evidence>
<dbReference type="SMART" id="SM01294">
    <property type="entry name" value="PKS_PP_betabranch"/>
    <property type="match status" value="1"/>
</dbReference>
<dbReference type="Pfam" id="PF00550">
    <property type="entry name" value="PP-binding"/>
    <property type="match status" value="2"/>
</dbReference>
<keyword evidence="14" id="KW-1185">Reference proteome</keyword>
<evidence type="ECO:0000259" key="12">
    <source>
        <dbReference type="PROSITE" id="PS52019"/>
    </source>
</evidence>
<feature type="domain" description="Carrier" evidence="10">
    <location>
        <begin position="598"/>
        <end position="675"/>
    </location>
</feature>
<dbReference type="PROSITE" id="PS50075">
    <property type="entry name" value="CARRIER"/>
    <property type="match status" value="2"/>
</dbReference>
<evidence type="ECO:0000256" key="7">
    <source>
        <dbReference type="ARBA" id="ARBA00023315"/>
    </source>
</evidence>
<dbReference type="SUPFAM" id="SSF47336">
    <property type="entry name" value="ACP-like"/>
    <property type="match status" value="2"/>
</dbReference>
<feature type="domain" description="Ketosynthase family 3 (KS3)" evidence="11">
    <location>
        <begin position="694"/>
        <end position="1121"/>
    </location>
</feature>
<dbReference type="InterPro" id="IPR001227">
    <property type="entry name" value="Ac_transferase_dom_sf"/>
</dbReference>
<feature type="domain" description="PKS/mFAS DH" evidence="12">
    <location>
        <begin position="1568"/>
        <end position="1841"/>
    </location>
</feature>
<sequence length="2472" mass="260319">MQRVVVVGVGRQEEFGVASVSPALWAAIEDAHVVPSARSRVVVLVARTDEEDQPDWDDIPGVSVRAPRDSGPIFAAAETCLRADRPALVVVHDETGGVAVALALETAGAEHYGPLSDDAEERAAQLRALRPRDRTSAPDATTAGTVPLLLSGRTEAGLRAHAGRLATHLQERTDISVADAAFTQATARTLWPHRAMVAAADRDAVVSALRAVAEGRAGDAAVRAGSGGPQSAVFVFPGQGAQWVGMARELAATTPVFRDKLAECARELRPFVDFELNDVLSGALPLERVEVIQPALFAVMVSLAELWRSNGVMPAAVVGHSFGEIAAVTAAGALTVADGARLVAAVSKALARLQGNGEMVAVALPAEQVTALVAEWDLDLDIAVVNGPGSTVVAGTTESAAALLERLRARDVRATLLPIGIAGHSWRMEPAHEYLVQEAAAVRPRATGIPVYTSTTTDPLDTGELDAEHWFLSLREPARFQQVIEELLGQGHRVFVEMSPHPVLTLPIEETAAHLGRDVVVLDTMRRDDAGHDRYLRALAEAHLHGVAPDWSTVLPDARRVTLPSYRLGLDTADATGSGGTGPGTGLRERLLGCAPAQRVDEAIRLVTDAVAAHIEPTARAIGTDEAFWSLGVDSAGALRVRNRLVEVTGLRLPVTILFDHPTPRALAQELVRVVLGGEAPAPAPAATAPADPDEPLAIVGMACRFPGGVRSPDELWQLVHEGRDAVAAFPADRGWDLTALYDADASQPGTSYQREAALLDGVAEFDAAFFGISSREARAMDPQQRLLLETSWEALERGGIDSATLRGSRTGVFTGVMSLPYGRPLHQARPDLEGYVMTGTTSSVVSGRLSYVLGLEGPALTLDTACSSSLVALHLAGQSLRRGESDLALVGGATVMAEPGLFIEFSRLRALAPDGRSKPFSADADGFGMAEGVAVLVVERLSDARRLGHDVLAVVRGSAVNQDGASNGLTAPSGPAQQRVIRAALDSAGLRAADIDVVEAHGTGTRLGDPIEAQALIATYGSDRPAERPLYVGSLKSNIGHAQAAAGVAGVVKMVQALRHGVMPRSLYADHPTTEVEWSSETVELLAEERAWDRADGRPRRAGVSAFGISGTNAHIILEECAPQTPVTSRGAESGAPWTDVAMPLVLSGKTPDAVREQARALREHLASHPELPLAHVARELATRRTAFEHRAVVTGDREEVRAGLGDVSPVLAGSGRVAAVFSGQGAQRAGMGRQLAADFPVFDEALTEVCGHLDPMLGRGLREVMWSDDPELLGRTEFAQPALFAFEWALARLWQSWGVSFTAVVGHSVGEIAAAVVAGVLTVPDAARLVVARGRLMQSLPGGGAMLALAAGEDEVAATLGDSALVGIAAVNGPEAVVVSGARDEVARVGKIWRARGRRVAELRVSHAFHSPLMEPILDEFRSVVEALRFRPPTVPLRATADTTYPVDTAAYWVDHARNAVRFGDAVGQLAEADILIEVGPDAALAPLIETGHTVLASTRRDRSETHTVLTSLGRAHAHGAHVDWAALLPPAPRGDLPTYAFQRQRYWDSASDATAGAAGADPQPHPMLTSRTDLPGDGGLLLSGRLAPGSDPWLSHHVVMGTVLLPGTGFVELALEAARAAGAGSVDELVLRAPMVFAEGKPRDLQVWVGPGQDAERELQIRTRETGGDWTLHATGLLAARTADTAGFRDGDWTGGVWPPAGARQLVGRSFYEELAARGYEYGPAFRGTKALWERAGDLFAEVMLPARQPHGFGIHPALLDAALHALPITGSLYEAGEVRLPFSFNSVSLFSSDARRLRVRIRADADSAAVWIADDAGSPVLAMEGLILRSIERAQLEAAGATGRTGWFSETWRQLGRAATADRVPGNWLLLGEVPPALGSLFEDPLTAASWDRSTAPDGVLVGAGAAEDLLAALHEVAGHPTGPVWCVTSAAVGVGTVDDPAADVRAAGVWGLGRVAGLELPDRWGGLVDLPERIDDATRRALAGILTDDGADDQDDEDQLAVRDGQLWARRLVTTPAPQTGTWTPKGTVLITGGTGGLGGHVARRIAEQGSADRILLLSRQGSAAPGATELLENIRAFGATAEAVAVDVTDRAAMSGLIDALAAEGAPVRTVVHAAGVVRDVRIAETGAEELAAQMAAKVEGALLLDELLPDLDDFVLFSSISGVWGAAGQAGYAAGNACLDALARRRREQGKRAVSVAWGPWAGGGMLTEHDERELRKRGLTPLLVPAALQAMEQGIMSDRTGDPVVADITWSRFLPAFTASRPSPLLGSFEEKAAPEHQAPSDGRRPEGETQGLTQRLAALPDAERLPALTEVVQTNVAALIGESGPERVSPDRALKEIGFDSLMSVELRNRFAGLIGVKLPATLVFDHPTPNALARHLLGHLDFGAAGAAPADRPLLEVVEDLQNRVLSPLTDAATRQALAGRLTELLDRLAALDARPVAEADGLASASAAELMQFIDTELGDI</sequence>
<dbReference type="GO" id="GO:0004315">
    <property type="term" value="F:3-oxoacyl-[acyl-carrier-protein] synthase activity"/>
    <property type="evidence" value="ECO:0007669"/>
    <property type="project" value="InterPro"/>
</dbReference>
<evidence type="ECO:0000256" key="9">
    <source>
        <dbReference type="SAM" id="MobiDB-lite"/>
    </source>
</evidence>
<feature type="compositionally biased region" description="Low complexity" evidence="9">
    <location>
        <begin position="1555"/>
        <end position="1564"/>
    </location>
</feature>
<dbReference type="CDD" id="cd08952">
    <property type="entry name" value="KR_1_SDR_x"/>
    <property type="match status" value="1"/>
</dbReference>
<dbReference type="EMBL" id="SDIF01000015">
    <property type="protein sequence ID" value="RXS68746.1"/>
    <property type="molecule type" value="Genomic_DNA"/>
</dbReference>
<dbReference type="GO" id="GO:0031177">
    <property type="term" value="F:phosphopantetheine binding"/>
    <property type="evidence" value="ECO:0007669"/>
    <property type="project" value="InterPro"/>
</dbReference>